<accession>E9FV71</accession>
<dbReference type="KEGG" id="dpx:DAPPUDRAFT_233585"/>
<dbReference type="EMBL" id="GL732525">
    <property type="protein sequence ID" value="EFX88506.1"/>
    <property type="molecule type" value="Genomic_DNA"/>
</dbReference>
<gene>
    <name evidence="1" type="ORF">DAPPUDRAFT_233585</name>
</gene>
<reference evidence="1 2" key="1">
    <citation type="journal article" date="2011" name="Science">
        <title>The ecoresponsive genome of Daphnia pulex.</title>
        <authorList>
            <person name="Colbourne J.K."/>
            <person name="Pfrender M.E."/>
            <person name="Gilbert D."/>
            <person name="Thomas W.K."/>
            <person name="Tucker A."/>
            <person name="Oakley T.H."/>
            <person name="Tokishita S."/>
            <person name="Aerts A."/>
            <person name="Arnold G.J."/>
            <person name="Basu M.K."/>
            <person name="Bauer D.J."/>
            <person name="Caceres C.E."/>
            <person name="Carmel L."/>
            <person name="Casola C."/>
            <person name="Choi J.H."/>
            <person name="Detter J.C."/>
            <person name="Dong Q."/>
            <person name="Dusheyko S."/>
            <person name="Eads B.D."/>
            <person name="Frohlich T."/>
            <person name="Geiler-Samerotte K.A."/>
            <person name="Gerlach D."/>
            <person name="Hatcher P."/>
            <person name="Jogdeo S."/>
            <person name="Krijgsveld J."/>
            <person name="Kriventseva E.V."/>
            <person name="Kultz D."/>
            <person name="Laforsch C."/>
            <person name="Lindquist E."/>
            <person name="Lopez J."/>
            <person name="Manak J.R."/>
            <person name="Muller J."/>
            <person name="Pangilinan J."/>
            <person name="Patwardhan R.P."/>
            <person name="Pitluck S."/>
            <person name="Pritham E.J."/>
            <person name="Rechtsteiner A."/>
            <person name="Rho M."/>
            <person name="Rogozin I.B."/>
            <person name="Sakarya O."/>
            <person name="Salamov A."/>
            <person name="Schaack S."/>
            <person name="Shapiro H."/>
            <person name="Shiga Y."/>
            <person name="Skalitzky C."/>
            <person name="Smith Z."/>
            <person name="Souvorov A."/>
            <person name="Sung W."/>
            <person name="Tang Z."/>
            <person name="Tsuchiya D."/>
            <person name="Tu H."/>
            <person name="Vos H."/>
            <person name="Wang M."/>
            <person name="Wolf Y.I."/>
            <person name="Yamagata H."/>
            <person name="Yamada T."/>
            <person name="Ye Y."/>
            <person name="Shaw J.R."/>
            <person name="Andrews J."/>
            <person name="Crease T.J."/>
            <person name="Tang H."/>
            <person name="Lucas S.M."/>
            <person name="Robertson H.M."/>
            <person name="Bork P."/>
            <person name="Koonin E.V."/>
            <person name="Zdobnov E.M."/>
            <person name="Grigoriev I.V."/>
            <person name="Lynch M."/>
            <person name="Boore J.L."/>
        </authorList>
    </citation>
    <scope>NUCLEOTIDE SEQUENCE [LARGE SCALE GENOMIC DNA]</scope>
</reference>
<evidence type="ECO:0000313" key="2">
    <source>
        <dbReference type="Proteomes" id="UP000000305"/>
    </source>
</evidence>
<dbReference type="Proteomes" id="UP000000305">
    <property type="component" value="Unassembled WGS sequence"/>
</dbReference>
<proteinExistence type="predicted"/>
<keyword evidence="2" id="KW-1185">Reference proteome</keyword>
<protein>
    <submittedName>
        <fullName evidence="1">Uncharacterized protein</fullName>
    </submittedName>
</protein>
<dbReference type="AlphaFoldDB" id="E9FV71"/>
<dbReference type="InParanoid" id="E9FV71"/>
<evidence type="ECO:0000313" key="1">
    <source>
        <dbReference type="EMBL" id="EFX88506.1"/>
    </source>
</evidence>
<name>E9FV71_DAPPU</name>
<organism evidence="1 2">
    <name type="scientific">Daphnia pulex</name>
    <name type="common">Water flea</name>
    <dbReference type="NCBI Taxonomy" id="6669"/>
    <lineage>
        <taxon>Eukaryota</taxon>
        <taxon>Metazoa</taxon>
        <taxon>Ecdysozoa</taxon>
        <taxon>Arthropoda</taxon>
        <taxon>Crustacea</taxon>
        <taxon>Branchiopoda</taxon>
        <taxon>Diplostraca</taxon>
        <taxon>Cladocera</taxon>
        <taxon>Anomopoda</taxon>
        <taxon>Daphniidae</taxon>
        <taxon>Daphnia</taxon>
    </lineage>
</organism>
<dbReference type="HOGENOM" id="CLU_2888004_0_0_1"/>
<sequence length="63" mass="7560">MSETRSGSREDVKKLEETFIRFGATALTKLDLKFEEVNTTNEFLEKKVEWKSYDRKHHVPWDQ</sequence>